<dbReference type="Ensembl" id="ENSCLMT00005022768.1">
    <property type="protein sequence ID" value="ENSCLMP00005021702.1"/>
    <property type="gene ID" value="ENSCLMG00005010799.1"/>
</dbReference>
<feature type="compositionally biased region" description="Polar residues" evidence="7">
    <location>
        <begin position="169"/>
        <end position="184"/>
    </location>
</feature>
<gene>
    <name evidence="9" type="primary">LOC117731902</name>
</gene>
<dbReference type="InterPro" id="IPR010844">
    <property type="entry name" value="Occludin_ELL"/>
</dbReference>
<keyword evidence="3" id="KW-0805">Transcription regulation</keyword>
<sequence length="413" mass="47779">MAALRQEHRYGLSCGQINKNTPNQTLYHVKLTDTAIRTLEAYQNLKASLSNQPAICFKGSQGYVKIPAPTPESPDGFRVFSFYLSSDSKDKPQSSFDCIHQYVSGEGRDHLEGQGSIQDKITVCATDDSYQTTRERMSQVEKDIWSRSAIEIKPGPSKYVKVQRKQGLVSGSDNSNKHSPSNKRSLVPSPVAHRPLRDRIIHLLALKPYRKPELLLWLERERASPKDKADLTSVLDEVGKLNPKDHSYSLKDELYRHVQREWPGYLEEEKQLIHRLLPLAPPFCSAIYWRTLETTFLCFPFFFSRKYSAITALEQRQEYKDDFCAEYDEYRALHDRIGAITEMFVQLGSKINTLPPGTQEYKLMEVQILQKYRKYKKKFPGYREEKKRCEYLHQKLSHIKGLITDYDQAQGLS</sequence>
<protein>
    <submittedName>
        <fullName evidence="9">Si:ch211-13k12.2</fullName>
    </submittedName>
</protein>
<comment type="subcellular location">
    <subcellularLocation>
        <location evidence="1">Nucleus</location>
    </subcellularLocation>
</comment>
<dbReference type="PANTHER" id="PTHR23288:SF12">
    <property type="entry name" value="RNA POLYMERASE II ELONGATION FACTOR ELL2 ISOFORM X1"/>
    <property type="match status" value="1"/>
</dbReference>
<keyword evidence="10" id="KW-1185">Reference proteome</keyword>
<dbReference type="GO" id="GO:0042795">
    <property type="term" value="P:snRNA transcription by RNA polymerase II"/>
    <property type="evidence" value="ECO:0007669"/>
    <property type="project" value="TreeGrafter"/>
</dbReference>
<dbReference type="Pfam" id="PF07303">
    <property type="entry name" value="Occludin_ELL"/>
    <property type="match status" value="1"/>
</dbReference>
<evidence type="ECO:0000313" key="10">
    <source>
        <dbReference type="Proteomes" id="UP000694565"/>
    </source>
</evidence>
<dbReference type="Gene3D" id="6.10.140.340">
    <property type="match status" value="1"/>
</dbReference>
<dbReference type="PANTHER" id="PTHR23288">
    <property type="entry name" value="OCCLUDIN AND RNA POLYMERASE II ELONGATION FACTOR ELL"/>
    <property type="match status" value="1"/>
</dbReference>
<reference evidence="9" key="2">
    <citation type="submission" date="2025-09" db="UniProtKB">
        <authorList>
            <consortium name="Ensembl"/>
        </authorList>
    </citation>
    <scope>IDENTIFICATION</scope>
</reference>
<evidence type="ECO:0000313" key="9">
    <source>
        <dbReference type="Ensembl" id="ENSCLMP00005021702.1"/>
    </source>
</evidence>
<dbReference type="GO" id="GO:0008023">
    <property type="term" value="C:transcription elongation factor complex"/>
    <property type="evidence" value="ECO:0007669"/>
    <property type="project" value="InterPro"/>
</dbReference>
<dbReference type="InterPro" id="IPR036390">
    <property type="entry name" value="WH_DNA-bd_sf"/>
</dbReference>
<feature type="region of interest" description="Disordered" evidence="7">
    <location>
        <begin position="164"/>
        <end position="190"/>
    </location>
</feature>
<dbReference type="Pfam" id="PF10390">
    <property type="entry name" value="ELL"/>
    <property type="match status" value="1"/>
</dbReference>
<proteinExistence type="inferred from homology"/>
<evidence type="ECO:0000256" key="5">
    <source>
        <dbReference type="ARBA" id="ARBA00023242"/>
    </source>
</evidence>
<evidence type="ECO:0000256" key="6">
    <source>
        <dbReference type="PROSITE-ProRule" id="PRU01324"/>
    </source>
</evidence>
<evidence type="ECO:0000256" key="4">
    <source>
        <dbReference type="ARBA" id="ARBA00023163"/>
    </source>
</evidence>
<dbReference type="GO" id="GO:0000987">
    <property type="term" value="F:cis-regulatory region sequence-specific DNA binding"/>
    <property type="evidence" value="ECO:0007669"/>
    <property type="project" value="TreeGrafter"/>
</dbReference>
<dbReference type="InterPro" id="IPR042065">
    <property type="entry name" value="E3_ELL-like"/>
</dbReference>
<evidence type="ECO:0000256" key="7">
    <source>
        <dbReference type="SAM" id="MobiDB-lite"/>
    </source>
</evidence>
<keyword evidence="4" id="KW-0804">Transcription</keyword>
<evidence type="ECO:0000256" key="3">
    <source>
        <dbReference type="ARBA" id="ARBA00023015"/>
    </source>
</evidence>
<dbReference type="GeneTree" id="ENSGT00940000164943"/>
<dbReference type="GO" id="GO:0032968">
    <property type="term" value="P:positive regulation of transcription elongation by RNA polymerase II"/>
    <property type="evidence" value="ECO:0007669"/>
    <property type="project" value="TreeGrafter"/>
</dbReference>
<accession>A0A8C2Z5R4</accession>
<feature type="domain" description="OCEL" evidence="8">
    <location>
        <begin position="301"/>
        <end position="411"/>
    </location>
</feature>
<evidence type="ECO:0000256" key="1">
    <source>
        <dbReference type="ARBA" id="ARBA00004123"/>
    </source>
</evidence>
<dbReference type="GO" id="GO:0006368">
    <property type="term" value="P:transcription elongation by RNA polymerase II"/>
    <property type="evidence" value="ECO:0007669"/>
    <property type="project" value="InterPro"/>
</dbReference>
<dbReference type="SUPFAM" id="SSF144292">
    <property type="entry name" value="occludin/ELL-like"/>
    <property type="match status" value="1"/>
</dbReference>
<name>A0A8C2Z5R4_CYCLU</name>
<dbReference type="PROSITE" id="PS51980">
    <property type="entry name" value="OCEL"/>
    <property type="match status" value="1"/>
</dbReference>
<organism evidence="9 10">
    <name type="scientific">Cyclopterus lumpus</name>
    <name type="common">Lumpsucker</name>
    <dbReference type="NCBI Taxonomy" id="8103"/>
    <lineage>
        <taxon>Eukaryota</taxon>
        <taxon>Metazoa</taxon>
        <taxon>Chordata</taxon>
        <taxon>Craniata</taxon>
        <taxon>Vertebrata</taxon>
        <taxon>Euteleostomi</taxon>
        <taxon>Actinopterygii</taxon>
        <taxon>Neopterygii</taxon>
        <taxon>Teleostei</taxon>
        <taxon>Neoteleostei</taxon>
        <taxon>Acanthomorphata</taxon>
        <taxon>Eupercaria</taxon>
        <taxon>Perciformes</taxon>
        <taxon>Cottioidei</taxon>
        <taxon>Cottales</taxon>
        <taxon>Cyclopteridae</taxon>
        <taxon>Cyclopterus</taxon>
    </lineage>
</organism>
<keyword evidence="5" id="KW-0539">Nucleus</keyword>
<reference evidence="9" key="1">
    <citation type="submission" date="2025-08" db="UniProtKB">
        <authorList>
            <consortium name="Ensembl"/>
        </authorList>
    </citation>
    <scope>IDENTIFICATION</scope>
</reference>
<dbReference type="SUPFAM" id="SSF46785">
    <property type="entry name" value="Winged helix' DNA-binding domain"/>
    <property type="match status" value="1"/>
</dbReference>
<dbReference type="InterPro" id="IPR019464">
    <property type="entry name" value="ELL_N"/>
</dbReference>
<dbReference type="AlphaFoldDB" id="A0A8C2Z5R4"/>
<dbReference type="InterPro" id="IPR031176">
    <property type="entry name" value="ELL/occludin"/>
</dbReference>
<dbReference type="Gene3D" id="1.10.10.2670">
    <property type="entry name" value="E3 ubiquitin-protein ligase"/>
    <property type="match status" value="1"/>
</dbReference>
<evidence type="ECO:0000259" key="8">
    <source>
        <dbReference type="PROSITE" id="PS51980"/>
    </source>
</evidence>
<evidence type="ECO:0000256" key="2">
    <source>
        <dbReference type="ARBA" id="ARBA00009171"/>
    </source>
</evidence>
<comment type="similarity">
    <text evidence="2 6">Belongs to the ELL/occludin family.</text>
</comment>
<dbReference type="Proteomes" id="UP000694565">
    <property type="component" value="Unplaced"/>
</dbReference>